<name>A0AAU9WZ72_9CNID</name>
<reference evidence="2 3" key="1">
    <citation type="submission" date="2022-05" db="EMBL/GenBank/DDBJ databases">
        <authorList>
            <consortium name="Genoscope - CEA"/>
            <person name="William W."/>
        </authorList>
    </citation>
    <scope>NUCLEOTIDE SEQUENCE [LARGE SCALE GENOMIC DNA]</scope>
</reference>
<dbReference type="AlphaFoldDB" id="A0AAU9WZ72"/>
<evidence type="ECO:0000313" key="3">
    <source>
        <dbReference type="Proteomes" id="UP001159428"/>
    </source>
</evidence>
<keyword evidence="3" id="KW-1185">Reference proteome</keyword>
<keyword evidence="1" id="KW-0175">Coiled coil</keyword>
<accession>A0AAU9WZ72</accession>
<gene>
    <name evidence="2" type="ORF">PMEA_00013707</name>
</gene>
<protein>
    <submittedName>
        <fullName evidence="2">Uncharacterized protein</fullName>
    </submittedName>
</protein>
<proteinExistence type="predicted"/>
<sequence length="207" mass="24377">MLLTEVITTEPCQFKARTKERGSAWTEIAERLASCGLKVTKRSVREKFDKLMKDFLKKESEEKKQSGIRLDQSLKDIKERTAEFEELREGEEQKQKKEKAAAEEMIRQATEKLSETKKRKASLEYPNSTSMVDVVKEIVELKNWQQERYERINKRELDLRASEMQQQQLFEQSLLQQQHQFLQQQQALNVSMMSALTELLKVRGKGY</sequence>
<organism evidence="2 3">
    <name type="scientific">Pocillopora meandrina</name>
    <dbReference type="NCBI Taxonomy" id="46732"/>
    <lineage>
        <taxon>Eukaryota</taxon>
        <taxon>Metazoa</taxon>
        <taxon>Cnidaria</taxon>
        <taxon>Anthozoa</taxon>
        <taxon>Hexacorallia</taxon>
        <taxon>Scleractinia</taxon>
        <taxon>Astrocoeniina</taxon>
        <taxon>Pocilloporidae</taxon>
        <taxon>Pocillopora</taxon>
    </lineage>
</organism>
<feature type="coiled-coil region" evidence="1">
    <location>
        <begin position="74"/>
        <end position="119"/>
    </location>
</feature>
<evidence type="ECO:0000313" key="2">
    <source>
        <dbReference type="EMBL" id="CAH3129855.1"/>
    </source>
</evidence>
<evidence type="ECO:0000256" key="1">
    <source>
        <dbReference type="SAM" id="Coils"/>
    </source>
</evidence>
<comment type="caution">
    <text evidence="2">The sequence shown here is derived from an EMBL/GenBank/DDBJ whole genome shotgun (WGS) entry which is preliminary data.</text>
</comment>
<dbReference type="EMBL" id="CALNXJ010000024">
    <property type="protein sequence ID" value="CAH3129855.1"/>
    <property type="molecule type" value="Genomic_DNA"/>
</dbReference>
<dbReference type="Gene3D" id="1.10.10.60">
    <property type="entry name" value="Homeodomain-like"/>
    <property type="match status" value="1"/>
</dbReference>
<dbReference type="Proteomes" id="UP001159428">
    <property type="component" value="Unassembled WGS sequence"/>
</dbReference>